<dbReference type="Proteomes" id="UP000822688">
    <property type="component" value="Chromosome 9"/>
</dbReference>
<protein>
    <submittedName>
        <fullName evidence="1">Uncharacterized protein</fullName>
    </submittedName>
</protein>
<gene>
    <name evidence="1" type="ORF">KC19_9G097300</name>
</gene>
<dbReference type="AlphaFoldDB" id="A0A8T0GVX9"/>
<accession>A0A8T0GVX9</accession>
<comment type="caution">
    <text evidence="1">The sequence shown here is derived from an EMBL/GenBank/DDBJ whole genome shotgun (WGS) entry which is preliminary data.</text>
</comment>
<reference evidence="1" key="1">
    <citation type="submission" date="2020-06" db="EMBL/GenBank/DDBJ databases">
        <title>WGS assembly of Ceratodon purpureus strain R40.</title>
        <authorList>
            <person name="Carey S.B."/>
            <person name="Jenkins J."/>
            <person name="Shu S."/>
            <person name="Lovell J.T."/>
            <person name="Sreedasyam A."/>
            <person name="Maumus F."/>
            <person name="Tiley G.P."/>
            <person name="Fernandez-Pozo N."/>
            <person name="Barry K."/>
            <person name="Chen C."/>
            <person name="Wang M."/>
            <person name="Lipzen A."/>
            <person name="Daum C."/>
            <person name="Saski C.A."/>
            <person name="Payton A.C."/>
            <person name="Mcbreen J.C."/>
            <person name="Conrad R.E."/>
            <person name="Kollar L.M."/>
            <person name="Olsson S."/>
            <person name="Huttunen S."/>
            <person name="Landis J.B."/>
            <person name="Wickett N.J."/>
            <person name="Johnson M.G."/>
            <person name="Rensing S.A."/>
            <person name="Grimwood J."/>
            <person name="Schmutz J."/>
            <person name="Mcdaniel S.F."/>
        </authorList>
    </citation>
    <scope>NUCLEOTIDE SEQUENCE</scope>
    <source>
        <strain evidence="1">R40</strain>
    </source>
</reference>
<name>A0A8T0GVX9_CERPU</name>
<organism evidence="1 2">
    <name type="scientific">Ceratodon purpureus</name>
    <name type="common">Fire moss</name>
    <name type="synonym">Dicranum purpureum</name>
    <dbReference type="NCBI Taxonomy" id="3225"/>
    <lineage>
        <taxon>Eukaryota</taxon>
        <taxon>Viridiplantae</taxon>
        <taxon>Streptophyta</taxon>
        <taxon>Embryophyta</taxon>
        <taxon>Bryophyta</taxon>
        <taxon>Bryophytina</taxon>
        <taxon>Bryopsida</taxon>
        <taxon>Dicranidae</taxon>
        <taxon>Pseudoditrichales</taxon>
        <taxon>Ditrichaceae</taxon>
        <taxon>Ceratodon</taxon>
    </lineage>
</organism>
<dbReference type="EMBL" id="CM026430">
    <property type="protein sequence ID" value="KAG0561848.1"/>
    <property type="molecule type" value="Genomic_DNA"/>
</dbReference>
<evidence type="ECO:0000313" key="1">
    <source>
        <dbReference type="EMBL" id="KAG0561848.1"/>
    </source>
</evidence>
<evidence type="ECO:0000313" key="2">
    <source>
        <dbReference type="Proteomes" id="UP000822688"/>
    </source>
</evidence>
<keyword evidence="2" id="KW-1185">Reference proteome</keyword>
<proteinExistence type="predicted"/>
<sequence>MPSEQKNRRLDSITPKIAMPALPNSTWITCISYMTSSQVLKSNLCCPSYTRKALNNPKRKQKVSQAQLISYINKQQPKWGRLATTQLDRHSTPLAKCKQPIKQAPLNQGTNPKSSKLIVLNQPSHTKRHTMHHSTELSPTVLL</sequence>